<organism evidence="8 9">
    <name type="scientific">Treponema brennaborense (strain DSM 12168 / CIP 105900 / DD5/3)</name>
    <dbReference type="NCBI Taxonomy" id="906968"/>
    <lineage>
        <taxon>Bacteria</taxon>
        <taxon>Pseudomonadati</taxon>
        <taxon>Spirochaetota</taxon>
        <taxon>Spirochaetia</taxon>
        <taxon>Spirochaetales</taxon>
        <taxon>Treponemataceae</taxon>
        <taxon>Treponema</taxon>
    </lineage>
</organism>
<dbReference type="GO" id="GO:0004252">
    <property type="term" value="F:serine-type endopeptidase activity"/>
    <property type="evidence" value="ECO:0007669"/>
    <property type="project" value="InterPro"/>
</dbReference>
<dbReference type="InterPro" id="IPR022764">
    <property type="entry name" value="Peptidase_S54_rhomboid_dom"/>
</dbReference>
<evidence type="ECO:0000256" key="6">
    <source>
        <dbReference type="SAM" id="Phobius"/>
    </source>
</evidence>
<feature type="transmembrane region" description="Helical" evidence="6">
    <location>
        <begin position="179"/>
        <end position="198"/>
    </location>
</feature>
<evidence type="ECO:0000256" key="3">
    <source>
        <dbReference type="ARBA" id="ARBA00022989"/>
    </source>
</evidence>
<keyword evidence="3 6" id="KW-1133">Transmembrane helix</keyword>
<keyword evidence="4 6" id="KW-0472">Membrane</keyword>
<dbReference type="SUPFAM" id="SSF144091">
    <property type="entry name" value="Rhomboid-like"/>
    <property type="match status" value="1"/>
</dbReference>
<dbReference type="EMBL" id="CP002696">
    <property type="protein sequence ID" value="AEE15920.1"/>
    <property type="molecule type" value="Genomic_DNA"/>
</dbReference>
<dbReference type="KEGG" id="tbe:Trebr_0476"/>
<dbReference type="Proteomes" id="UP000006546">
    <property type="component" value="Chromosome"/>
</dbReference>
<keyword evidence="2 6" id="KW-0812">Transmembrane</keyword>
<dbReference type="HOGENOM" id="CLU_095713_0_0_12"/>
<dbReference type="Gene3D" id="1.20.1540.10">
    <property type="entry name" value="Rhomboid-like"/>
    <property type="match status" value="1"/>
</dbReference>
<name>F4LP44_TREBD</name>
<accession>F4LP44</accession>
<dbReference type="PANTHER" id="PTHR43066">
    <property type="entry name" value="RHOMBOID-RELATED PROTEIN"/>
    <property type="match status" value="1"/>
</dbReference>
<evidence type="ECO:0000256" key="2">
    <source>
        <dbReference type="ARBA" id="ARBA00022692"/>
    </source>
</evidence>
<dbReference type="InterPro" id="IPR035952">
    <property type="entry name" value="Rhomboid-like_sf"/>
</dbReference>
<feature type="domain" description="Peptidase S54 rhomboid" evidence="7">
    <location>
        <begin position="67"/>
        <end position="199"/>
    </location>
</feature>
<evidence type="ECO:0000259" key="7">
    <source>
        <dbReference type="Pfam" id="PF01694"/>
    </source>
</evidence>
<evidence type="ECO:0000256" key="1">
    <source>
        <dbReference type="ARBA" id="ARBA00004141"/>
    </source>
</evidence>
<feature type="region of interest" description="Disordered" evidence="5">
    <location>
        <begin position="210"/>
        <end position="255"/>
    </location>
</feature>
<dbReference type="AlphaFoldDB" id="F4LP44"/>
<dbReference type="Pfam" id="PF01694">
    <property type="entry name" value="Rhomboid"/>
    <property type="match status" value="1"/>
</dbReference>
<comment type="subcellular location">
    <subcellularLocation>
        <location evidence="1">Membrane</location>
        <topology evidence="1">Multi-pass membrane protein</topology>
    </subcellularLocation>
</comment>
<sequence length="269" mass="28679">MTVKRKTRRNGLKVCYNAPVTLTFSLAAALILLLNDTVLHGLTDAFFVVPGRIGSAYAFDWKNALDYVRLFTHVLGHADWGHLISNLSFILLLGPLLEERYGSGMLALMMSVTAFVTGVLNACFMPVGLLGASGVAFMMILLASFTTITKNEIPLTFILIMILYMGNEIVAGFKRDDISSFAHIAGGLCGSLFGFLTVRAPRKQAVVQKAKPQGTKSGAETAAGVRTGRAAQVSAAGKSKPDTGTGRNGADVKRSAADDATIEISSIRF</sequence>
<proteinExistence type="predicted"/>
<feature type="transmembrane region" description="Helical" evidence="6">
    <location>
        <begin position="14"/>
        <end position="34"/>
    </location>
</feature>
<gene>
    <name evidence="8" type="ordered locus">Trebr_0476</name>
</gene>
<reference evidence="9" key="1">
    <citation type="submission" date="2011-04" db="EMBL/GenBank/DDBJ databases">
        <title>The complete genome of Treponema brennaborense DSM 12168.</title>
        <authorList>
            <person name="Lucas S."/>
            <person name="Han J."/>
            <person name="Lapidus A."/>
            <person name="Bruce D."/>
            <person name="Goodwin L."/>
            <person name="Pitluck S."/>
            <person name="Peters L."/>
            <person name="Kyrpides N."/>
            <person name="Mavromatis K."/>
            <person name="Ivanova N."/>
            <person name="Mikhailova N."/>
            <person name="Pagani I."/>
            <person name="Teshima H."/>
            <person name="Detter J.C."/>
            <person name="Tapia R."/>
            <person name="Han C."/>
            <person name="Land M."/>
            <person name="Hauser L."/>
            <person name="Markowitz V."/>
            <person name="Cheng J.-F."/>
            <person name="Hugenholtz P."/>
            <person name="Woyke T."/>
            <person name="Wu D."/>
            <person name="Gronow S."/>
            <person name="Wellnitz S."/>
            <person name="Brambilla E."/>
            <person name="Klenk H.-P."/>
            <person name="Eisen J.A."/>
        </authorList>
    </citation>
    <scope>NUCLEOTIDE SEQUENCE [LARGE SCALE GENOMIC DNA]</scope>
    <source>
        <strain evidence="9">DSM 12168 / CIP 105900 / DD5/3</strain>
    </source>
</reference>
<protein>
    <submittedName>
        <fullName evidence="8">Rhomboid family protein</fullName>
    </submittedName>
</protein>
<dbReference type="STRING" id="906968.Trebr_0476"/>
<feature type="transmembrane region" description="Helical" evidence="6">
    <location>
        <begin position="155"/>
        <end position="173"/>
    </location>
</feature>
<evidence type="ECO:0000313" key="9">
    <source>
        <dbReference type="Proteomes" id="UP000006546"/>
    </source>
</evidence>
<dbReference type="eggNOG" id="COG0705">
    <property type="taxonomic scope" value="Bacteria"/>
</dbReference>
<keyword evidence="9" id="KW-1185">Reference proteome</keyword>
<dbReference type="OrthoDB" id="5419261at2"/>
<dbReference type="RefSeq" id="WP_013757639.1">
    <property type="nucleotide sequence ID" value="NC_015500.1"/>
</dbReference>
<evidence type="ECO:0000256" key="4">
    <source>
        <dbReference type="ARBA" id="ARBA00023136"/>
    </source>
</evidence>
<feature type="transmembrane region" description="Helical" evidence="6">
    <location>
        <begin position="128"/>
        <end position="148"/>
    </location>
</feature>
<evidence type="ECO:0000313" key="8">
    <source>
        <dbReference type="EMBL" id="AEE15920.1"/>
    </source>
</evidence>
<dbReference type="GO" id="GO:0016020">
    <property type="term" value="C:membrane"/>
    <property type="evidence" value="ECO:0007669"/>
    <property type="project" value="UniProtKB-SubCell"/>
</dbReference>
<feature type="transmembrane region" description="Helical" evidence="6">
    <location>
        <begin position="104"/>
        <end position="122"/>
    </location>
</feature>
<evidence type="ECO:0000256" key="5">
    <source>
        <dbReference type="SAM" id="MobiDB-lite"/>
    </source>
</evidence>